<name>A0ABT5XL35_9FLAO</name>
<organism evidence="1 2">
    <name type="scientific">Flagellimonas okinawensis</name>
    <dbReference type="NCBI Taxonomy" id="3031324"/>
    <lineage>
        <taxon>Bacteria</taxon>
        <taxon>Pseudomonadati</taxon>
        <taxon>Bacteroidota</taxon>
        <taxon>Flavobacteriia</taxon>
        <taxon>Flavobacteriales</taxon>
        <taxon>Flavobacteriaceae</taxon>
        <taxon>Flagellimonas</taxon>
    </lineage>
</organism>
<gene>
    <name evidence="1" type="ORF">PY091_05185</name>
</gene>
<reference evidence="1 2" key="1">
    <citation type="submission" date="2023-03" db="EMBL/GenBank/DDBJ databases">
        <title>Muricauda XX sp. nov. and Muricauda XXX sp. nov., two novel species isolated from Okinawa Trough.</title>
        <authorList>
            <person name="Cao W."/>
            <person name="Deng X."/>
        </authorList>
    </citation>
    <scope>NUCLEOTIDE SEQUENCE [LARGE SCALE GENOMIC DNA]</scope>
    <source>
        <strain evidence="1 2">81s02</strain>
    </source>
</reference>
<comment type="caution">
    <text evidence="1">The sequence shown here is derived from an EMBL/GenBank/DDBJ whole genome shotgun (WGS) entry which is preliminary data.</text>
</comment>
<dbReference type="RefSeq" id="WP_275648633.1">
    <property type="nucleotide sequence ID" value="NZ_JARFVA010000001.1"/>
</dbReference>
<accession>A0ABT5XL35</accession>
<proteinExistence type="predicted"/>
<evidence type="ECO:0000313" key="2">
    <source>
        <dbReference type="Proteomes" id="UP001217083"/>
    </source>
</evidence>
<evidence type="ECO:0000313" key="1">
    <source>
        <dbReference type="EMBL" id="MDF0706600.1"/>
    </source>
</evidence>
<dbReference type="EMBL" id="JARFVA010000001">
    <property type="protein sequence ID" value="MDF0706600.1"/>
    <property type="molecule type" value="Genomic_DNA"/>
</dbReference>
<keyword evidence="2" id="KW-1185">Reference proteome</keyword>
<protein>
    <submittedName>
        <fullName evidence="1">Uncharacterized protein</fullName>
    </submittedName>
</protein>
<dbReference type="Proteomes" id="UP001217083">
    <property type="component" value="Unassembled WGS sequence"/>
</dbReference>
<sequence length="50" mass="5831">MRNQQNQVGDLFDSVWDSAYSHFQNPTDEGAIELNKKTSLLRMKLKSFKL</sequence>